<protein>
    <submittedName>
        <fullName evidence="1">Uncharacterized protein</fullName>
    </submittedName>
</protein>
<evidence type="ECO:0000313" key="2">
    <source>
        <dbReference type="Proteomes" id="UP000004358"/>
    </source>
</evidence>
<accession>A3ZPU3</accession>
<gene>
    <name evidence="1" type="ORF">DSM3645_22531</name>
</gene>
<comment type="caution">
    <text evidence="1">The sequence shown here is derived from an EMBL/GenBank/DDBJ whole genome shotgun (WGS) entry which is preliminary data.</text>
</comment>
<organism evidence="1 2">
    <name type="scientific">Blastopirellula marina DSM 3645</name>
    <dbReference type="NCBI Taxonomy" id="314230"/>
    <lineage>
        <taxon>Bacteria</taxon>
        <taxon>Pseudomonadati</taxon>
        <taxon>Planctomycetota</taxon>
        <taxon>Planctomycetia</taxon>
        <taxon>Pirellulales</taxon>
        <taxon>Pirellulaceae</taxon>
        <taxon>Blastopirellula</taxon>
    </lineage>
</organism>
<sequence>MLAILARDSWDATGIGCRRRVAHVERQVEKLAQQSEPVAGLTLVVGTIKNQILA</sequence>
<evidence type="ECO:0000313" key="1">
    <source>
        <dbReference type="EMBL" id="EAQ81216.1"/>
    </source>
</evidence>
<dbReference type="AlphaFoldDB" id="A3ZPU3"/>
<dbReference type="EMBL" id="AANZ01000005">
    <property type="protein sequence ID" value="EAQ81216.1"/>
    <property type="molecule type" value="Genomic_DNA"/>
</dbReference>
<dbReference type="STRING" id="314230.DSM3645_22531"/>
<proteinExistence type="predicted"/>
<name>A3ZPU3_9BACT</name>
<dbReference type="RefSeq" id="WP_002652405.1">
    <property type="nucleotide sequence ID" value="NZ_CH672376.1"/>
</dbReference>
<reference evidence="1 2" key="1">
    <citation type="submission" date="2006-02" db="EMBL/GenBank/DDBJ databases">
        <authorList>
            <person name="Amann R."/>
            <person name="Ferriera S."/>
            <person name="Johnson J."/>
            <person name="Kravitz S."/>
            <person name="Halpern A."/>
            <person name="Remington K."/>
            <person name="Beeson K."/>
            <person name="Tran B."/>
            <person name="Rogers Y.-H."/>
            <person name="Friedman R."/>
            <person name="Venter J.C."/>
        </authorList>
    </citation>
    <scope>NUCLEOTIDE SEQUENCE [LARGE SCALE GENOMIC DNA]</scope>
    <source>
        <strain evidence="1 2">DSM 3645</strain>
    </source>
</reference>
<dbReference type="HOGENOM" id="CLU_3040900_0_0_0"/>
<dbReference type="Proteomes" id="UP000004358">
    <property type="component" value="Unassembled WGS sequence"/>
</dbReference>